<evidence type="ECO:0000256" key="8">
    <source>
        <dbReference type="SAM" id="MobiDB-lite"/>
    </source>
</evidence>
<dbReference type="Pfam" id="PF00886">
    <property type="entry name" value="Ribosomal_S16"/>
    <property type="match status" value="1"/>
</dbReference>
<dbReference type="GO" id="GO:0032543">
    <property type="term" value="P:mitochondrial translation"/>
    <property type="evidence" value="ECO:0007669"/>
    <property type="project" value="TreeGrafter"/>
</dbReference>
<gene>
    <name evidence="9" type="primary">MRPS16</name>
</gene>
<sequence length="134" mass="14789">MVQLGRVLRAMPRRARVVIRLALRGCANRPSLLLVAAHNWRARDGPFLEQLGCYDPLPNAHGEKIVGINVERLRHWLGAGAHISRPAEKLLGLAGFFPLHPMTITHAERLRKARAAEAARASEAPAAPEEDTEE</sequence>
<keyword evidence="4" id="KW-0496">Mitochondrion</keyword>
<evidence type="ECO:0000256" key="7">
    <source>
        <dbReference type="ARBA" id="ARBA00035438"/>
    </source>
</evidence>
<comment type="subcellular location">
    <subcellularLocation>
        <location evidence="1">Mitochondrion</location>
    </subcellularLocation>
</comment>
<feature type="compositionally biased region" description="Low complexity" evidence="8">
    <location>
        <begin position="118"/>
        <end position="127"/>
    </location>
</feature>
<dbReference type="SUPFAM" id="SSF54565">
    <property type="entry name" value="Ribosomal protein S16"/>
    <property type="match status" value="1"/>
</dbReference>
<dbReference type="NCBIfam" id="TIGR00002">
    <property type="entry name" value="S16"/>
    <property type="match status" value="1"/>
</dbReference>
<feature type="region of interest" description="Disordered" evidence="8">
    <location>
        <begin position="115"/>
        <end position="134"/>
    </location>
</feature>
<evidence type="ECO:0000256" key="4">
    <source>
        <dbReference type="ARBA" id="ARBA00023128"/>
    </source>
</evidence>
<organism evidence="9 10">
    <name type="scientific">Crocodylus porosus</name>
    <name type="common">Saltwater crocodile</name>
    <name type="synonym">Estuarine crocodile</name>
    <dbReference type="NCBI Taxonomy" id="8502"/>
    <lineage>
        <taxon>Eukaryota</taxon>
        <taxon>Metazoa</taxon>
        <taxon>Chordata</taxon>
        <taxon>Craniata</taxon>
        <taxon>Vertebrata</taxon>
        <taxon>Euteleostomi</taxon>
        <taxon>Archelosauria</taxon>
        <taxon>Archosauria</taxon>
        <taxon>Crocodylia</taxon>
        <taxon>Longirostres</taxon>
        <taxon>Crocodylidae</taxon>
        <taxon>Crocodylus</taxon>
    </lineage>
</organism>
<keyword evidence="10" id="KW-1185">Reference proteome</keyword>
<protein>
    <recommendedName>
        <fullName evidence="6">Small ribosomal subunit protein bS16m</fullName>
    </recommendedName>
    <alternativeName>
        <fullName evidence="7">28S ribosomal protein S16, mitochondrial</fullName>
    </alternativeName>
</protein>
<evidence type="ECO:0000256" key="6">
    <source>
        <dbReference type="ARBA" id="ARBA00035263"/>
    </source>
</evidence>
<dbReference type="InterPro" id="IPR000307">
    <property type="entry name" value="Ribosomal_bS16"/>
</dbReference>
<dbReference type="Gene3D" id="3.30.1320.10">
    <property type="match status" value="1"/>
</dbReference>
<name>A0A7M4E9E8_CROPO</name>
<dbReference type="OrthoDB" id="407221at2759"/>
<accession>A0A7M4E9E8</accession>
<dbReference type="RefSeq" id="XP_019389488.1">
    <property type="nucleotide sequence ID" value="XM_019533943.1"/>
</dbReference>
<dbReference type="Ensembl" id="ENSCPRT00005007061.1">
    <property type="protein sequence ID" value="ENSCPRP00005006028.1"/>
    <property type="gene ID" value="ENSCPRG00005004312.1"/>
</dbReference>
<dbReference type="InterPro" id="IPR023803">
    <property type="entry name" value="Ribosomal_bS16_dom_sf"/>
</dbReference>
<dbReference type="PANTHER" id="PTHR12919">
    <property type="entry name" value="30S RIBOSOMAL PROTEIN S16"/>
    <property type="match status" value="1"/>
</dbReference>
<evidence type="ECO:0000313" key="9">
    <source>
        <dbReference type="Ensembl" id="ENSCPRP00005006028.1"/>
    </source>
</evidence>
<dbReference type="GeneTree" id="ENSGT00390000014309"/>
<evidence type="ECO:0000313" key="10">
    <source>
        <dbReference type="Proteomes" id="UP000594220"/>
    </source>
</evidence>
<dbReference type="GO" id="GO:0005763">
    <property type="term" value="C:mitochondrial small ribosomal subunit"/>
    <property type="evidence" value="ECO:0007669"/>
    <property type="project" value="Ensembl"/>
</dbReference>
<evidence type="ECO:0000256" key="2">
    <source>
        <dbReference type="ARBA" id="ARBA00006668"/>
    </source>
</evidence>
<dbReference type="GO" id="GO:0005829">
    <property type="term" value="C:cytosol"/>
    <property type="evidence" value="ECO:0007669"/>
    <property type="project" value="Ensembl"/>
</dbReference>
<dbReference type="CTD" id="51021"/>
<reference evidence="9" key="1">
    <citation type="submission" date="2025-08" db="UniProtKB">
        <authorList>
            <consortium name="Ensembl"/>
        </authorList>
    </citation>
    <scope>IDENTIFICATION</scope>
</reference>
<evidence type="ECO:0000256" key="1">
    <source>
        <dbReference type="ARBA" id="ARBA00004173"/>
    </source>
</evidence>
<proteinExistence type="inferred from homology"/>
<dbReference type="GeneID" id="109309250"/>
<dbReference type="OMA" id="PNDYNER"/>
<dbReference type="RefSeq" id="XP_019389489.1">
    <property type="nucleotide sequence ID" value="XM_019533944.1"/>
</dbReference>
<dbReference type="GO" id="GO:0003735">
    <property type="term" value="F:structural constituent of ribosome"/>
    <property type="evidence" value="ECO:0007669"/>
    <property type="project" value="InterPro"/>
</dbReference>
<dbReference type="AlphaFoldDB" id="A0A7M4E9E8"/>
<dbReference type="PANTHER" id="PTHR12919:SF20">
    <property type="entry name" value="SMALL RIBOSOMAL SUBUNIT PROTEIN BS16M"/>
    <property type="match status" value="1"/>
</dbReference>
<comment type="similarity">
    <text evidence="2">Belongs to the bacterial ribosomal protein bS16 family.</text>
</comment>
<dbReference type="FunFam" id="3.30.1320.10:FF:000004">
    <property type="entry name" value="28S ribosomal protein S16, mitochondrial"/>
    <property type="match status" value="1"/>
</dbReference>
<dbReference type="KEGG" id="cpoo:109309250"/>
<evidence type="ECO:0000256" key="3">
    <source>
        <dbReference type="ARBA" id="ARBA00022980"/>
    </source>
</evidence>
<dbReference type="Proteomes" id="UP000594220">
    <property type="component" value="Unplaced"/>
</dbReference>
<reference evidence="9" key="2">
    <citation type="submission" date="2025-09" db="UniProtKB">
        <authorList>
            <consortium name="Ensembl"/>
        </authorList>
    </citation>
    <scope>IDENTIFICATION</scope>
</reference>
<dbReference type="HAMAP" id="MF_00385">
    <property type="entry name" value="Ribosomal_bS16"/>
    <property type="match status" value="1"/>
</dbReference>
<dbReference type="GO" id="GO:0005743">
    <property type="term" value="C:mitochondrial inner membrane"/>
    <property type="evidence" value="ECO:0007669"/>
    <property type="project" value="UniProtKB-ARBA"/>
</dbReference>
<keyword evidence="3" id="KW-0689">Ribosomal protein</keyword>
<keyword evidence="5" id="KW-0687">Ribonucleoprotein</keyword>
<evidence type="ECO:0000256" key="5">
    <source>
        <dbReference type="ARBA" id="ARBA00023274"/>
    </source>
</evidence>